<dbReference type="Proteomes" id="UP000234206">
    <property type="component" value="Unassembled WGS sequence"/>
</dbReference>
<dbReference type="InterPro" id="IPR024301">
    <property type="entry name" value="Amidase_6"/>
</dbReference>
<dbReference type="EMBL" id="PKIZ01000033">
    <property type="protein sequence ID" value="PKZ40763.1"/>
    <property type="molecule type" value="Genomic_DNA"/>
</dbReference>
<dbReference type="OrthoDB" id="4981342at2"/>
<protein>
    <recommendedName>
        <fullName evidence="3">Putative amidase domain-containing protein</fullName>
    </recommendedName>
</protein>
<keyword evidence="2" id="KW-0732">Signal</keyword>
<dbReference type="PANTHER" id="PTHR40032:SF1">
    <property type="entry name" value="EXPORTED PROTEIN"/>
    <property type="match status" value="1"/>
</dbReference>
<dbReference type="Pfam" id="PF12671">
    <property type="entry name" value="Amidase_6"/>
    <property type="match status" value="1"/>
</dbReference>
<dbReference type="RefSeq" id="WP_101850145.1">
    <property type="nucleotide sequence ID" value="NZ_PKIZ01000033.1"/>
</dbReference>
<keyword evidence="5" id="KW-1185">Reference proteome</keyword>
<evidence type="ECO:0000259" key="3">
    <source>
        <dbReference type="Pfam" id="PF12671"/>
    </source>
</evidence>
<name>A0A2I1P804_9MICO</name>
<feature type="region of interest" description="Disordered" evidence="1">
    <location>
        <begin position="178"/>
        <end position="205"/>
    </location>
</feature>
<evidence type="ECO:0000256" key="2">
    <source>
        <dbReference type="SAM" id="SignalP"/>
    </source>
</evidence>
<feature type="chain" id="PRO_5038836555" description="Putative amidase domain-containing protein" evidence="2">
    <location>
        <begin position="22"/>
        <end position="371"/>
    </location>
</feature>
<evidence type="ECO:0000313" key="5">
    <source>
        <dbReference type="Proteomes" id="UP000234206"/>
    </source>
</evidence>
<gene>
    <name evidence="4" type="ORF">CYJ76_11290</name>
</gene>
<reference evidence="4 5" key="1">
    <citation type="submission" date="2017-12" db="EMBL/GenBank/DDBJ databases">
        <title>Phylogenetic diversity of female urinary microbiome.</title>
        <authorList>
            <person name="Thomas-White K."/>
            <person name="Wolfe A.J."/>
        </authorList>
    </citation>
    <scope>NUCLEOTIDE SEQUENCE [LARGE SCALE GENOMIC DNA]</scope>
    <source>
        <strain evidence="4 5">UMB1298</strain>
    </source>
</reference>
<evidence type="ECO:0000256" key="1">
    <source>
        <dbReference type="SAM" id="MobiDB-lite"/>
    </source>
</evidence>
<evidence type="ECO:0000313" key="4">
    <source>
        <dbReference type="EMBL" id="PKZ40763.1"/>
    </source>
</evidence>
<dbReference type="PANTHER" id="PTHR40032">
    <property type="entry name" value="EXPORTED PROTEIN-RELATED"/>
    <property type="match status" value="1"/>
</dbReference>
<comment type="caution">
    <text evidence="4">The sequence shown here is derived from an EMBL/GenBank/DDBJ whole genome shotgun (WGS) entry which is preliminary data.</text>
</comment>
<proteinExistence type="predicted"/>
<feature type="domain" description="Putative amidase" evidence="3">
    <location>
        <begin position="220"/>
        <end position="364"/>
    </location>
</feature>
<organism evidence="4 5">
    <name type="scientific">Kytococcus schroeteri</name>
    <dbReference type="NCBI Taxonomy" id="138300"/>
    <lineage>
        <taxon>Bacteria</taxon>
        <taxon>Bacillati</taxon>
        <taxon>Actinomycetota</taxon>
        <taxon>Actinomycetes</taxon>
        <taxon>Micrococcales</taxon>
        <taxon>Kytococcaceae</taxon>
        <taxon>Kytococcus</taxon>
    </lineage>
</organism>
<feature type="signal peptide" evidence="2">
    <location>
        <begin position="1"/>
        <end position="21"/>
    </location>
</feature>
<accession>A0A2I1P804</accession>
<dbReference type="AlphaFoldDB" id="A0A2I1P804"/>
<sequence>MLRSLSTITVISLALAAPTAAAPTADTPTQPSGMGAAELATLVTQINESQVADGSIQTIGAYSTADAETNAQSVRAEANRVDAMYDAMQEDGSLLVVKTQSAAVSTTALEGGRLVTLHTVRTLNTGTTWEEMETFVIVDEATQGVPAGTFFAVSPEIVRTDPSVASMADSLGIDYTDESVEPSDTELPPLPPAMQVPSSSTRPTGGTAAGIYTGYSNVANNTTVRDYGRRHALSRNSAYKPFSNDCTSFISQALKAGGWRTRNGWYRDDTTWYYSGGLAVKASWTWAGAENFYRFARNKSGQAGRLPNVYDLRNGDILQYKEGGSANMNHTMVVTKIDNGVPLLSYHTTDTLNKPFTAMGKSGRTWFATAV</sequence>